<gene>
    <name evidence="1" type="ORF">SAMN04489720_2913</name>
</gene>
<accession>A0A1G8GFW8</accession>
<name>A0A1G8GFW8_9MICO</name>
<dbReference type="Proteomes" id="UP000198822">
    <property type="component" value="Chromosome I"/>
</dbReference>
<protein>
    <recommendedName>
        <fullName evidence="3">DUF177 domain-containing protein</fullName>
    </recommendedName>
</protein>
<keyword evidence="2" id="KW-1185">Reference proteome</keyword>
<dbReference type="InterPro" id="IPR003772">
    <property type="entry name" value="YceD"/>
</dbReference>
<evidence type="ECO:0000313" key="1">
    <source>
        <dbReference type="EMBL" id="SDH93263.1"/>
    </source>
</evidence>
<reference evidence="2" key="1">
    <citation type="submission" date="2016-10" db="EMBL/GenBank/DDBJ databases">
        <authorList>
            <person name="Varghese N."/>
            <person name="Submissions S."/>
        </authorList>
    </citation>
    <scope>NUCLEOTIDE SEQUENCE [LARGE SCALE GENOMIC DNA]</scope>
    <source>
        <strain evidence="2">DSM 22002</strain>
    </source>
</reference>
<proteinExistence type="predicted"/>
<evidence type="ECO:0000313" key="2">
    <source>
        <dbReference type="Proteomes" id="UP000198822"/>
    </source>
</evidence>
<dbReference type="Pfam" id="PF02620">
    <property type="entry name" value="YceD"/>
    <property type="match status" value="1"/>
</dbReference>
<evidence type="ECO:0008006" key="3">
    <source>
        <dbReference type="Google" id="ProtNLM"/>
    </source>
</evidence>
<sequence length="183" mass="19837">MSAHATPFQIGIRDLVGKPGQMREHELEAAFADRVGEGLAAVATSETVAIDVRLESVHEGILATGVASVTADAECSRCLVRFRLPVEVDFIELFAYDRSEDSEFQVVDDAIDLEQVVRDAVVLALPFNPVDRPDCAGLDPVTGERLAPGTEWSPPEQLDPRWAALAGLLDDEEAAQTRAPEKE</sequence>
<dbReference type="STRING" id="399736.SAMN04489720_2913"/>
<dbReference type="EMBL" id="LT629695">
    <property type="protein sequence ID" value="SDH93263.1"/>
    <property type="molecule type" value="Genomic_DNA"/>
</dbReference>
<dbReference type="RefSeq" id="WP_231945070.1">
    <property type="nucleotide sequence ID" value="NZ_LT629695.1"/>
</dbReference>
<dbReference type="AlphaFoldDB" id="A0A1G8GFW8"/>
<organism evidence="1 2">
    <name type="scientific">Agrococcus jejuensis</name>
    <dbReference type="NCBI Taxonomy" id="399736"/>
    <lineage>
        <taxon>Bacteria</taxon>
        <taxon>Bacillati</taxon>
        <taxon>Actinomycetota</taxon>
        <taxon>Actinomycetes</taxon>
        <taxon>Micrococcales</taxon>
        <taxon>Microbacteriaceae</taxon>
        <taxon>Agrococcus</taxon>
    </lineage>
</organism>